<dbReference type="OrthoDB" id="1730639at2759"/>
<evidence type="ECO:0000313" key="12">
    <source>
        <dbReference type="EMBL" id="KAE9593163.1"/>
    </source>
</evidence>
<dbReference type="GO" id="GO:0016020">
    <property type="term" value="C:membrane"/>
    <property type="evidence" value="ECO:0007669"/>
    <property type="project" value="UniProtKB-SubCell"/>
</dbReference>
<keyword evidence="2 10" id="KW-0812">Transmembrane</keyword>
<keyword evidence="4 9" id="KW-0863">Zinc-finger</keyword>
<keyword evidence="7 10" id="KW-0472">Membrane</keyword>
<dbReference type="Proteomes" id="UP000447434">
    <property type="component" value="Chromosome 19"/>
</dbReference>
<keyword evidence="5" id="KW-0862">Zinc</keyword>
<keyword evidence="3" id="KW-0479">Metal-binding</keyword>
<dbReference type="PROSITE" id="PS50089">
    <property type="entry name" value="ZF_RING_2"/>
    <property type="match status" value="1"/>
</dbReference>
<dbReference type="AlphaFoldDB" id="A0A6A4NM33"/>
<evidence type="ECO:0000256" key="4">
    <source>
        <dbReference type="ARBA" id="ARBA00022771"/>
    </source>
</evidence>
<evidence type="ECO:0000256" key="10">
    <source>
        <dbReference type="SAM" id="Phobius"/>
    </source>
</evidence>
<evidence type="ECO:0000256" key="3">
    <source>
        <dbReference type="ARBA" id="ARBA00022723"/>
    </source>
</evidence>
<keyword evidence="6 10" id="KW-1133">Transmembrane helix</keyword>
<feature type="domain" description="RING-type" evidence="11">
    <location>
        <begin position="126"/>
        <end position="168"/>
    </location>
</feature>
<protein>
    <submittedName>
        <fullName evidence="12">Putative transcription factor C2H2 family</fullName>
    </submittedName>
</protein>
<dbReference type="EMBL" id="WOCE01000019">
    <property type="protein sequence ID" value="KAE9593163.1"/>
    <property type="molecule type" value="Genomic_DNA"/>
</dbReference>
<feature type="transmembrane region" description="Helical" evidence="10">
    <location>
        <begin position="72"/>
        <end position="94"/>
    </location>
</feature>
<reference evidence="13" key="1">
    <citation type="journal article" date="2020" name="Nat. Commun.">
        <title>Genome sequence of the cluster root forming white lupin.</title>
        <authorList>
            <person name="Hufnagel B."/>
            <person name="Marques A."/>
            <person name="Soriano A."/>
            <person name="Marques L."/>
            <person name="Divol F."/>
            <person name="Doumas P."/>
            <person name="Sallet E."/>
            <person name="Mancinotti D."/>
            <person name="Carrere S."/>
            <person name="Marande W."/>
            <person name="Arribat S."/>
            <person name="Keller J."/>
            <person name="Huneau C."/>
            <person name="Blein T."/>
            <person name="Aime D."/>
            <person name="Laguerre M."/>
            <person name="Taylor J."/>
            <person name="Schubert V."/>
            <person name="Nelson M."/>
            <person name="Geu-Flores F."/>
            <person name="Crespi M."/>
            <person name="Gallardo-Guerrero K."/>
            <person name="Delaux P.-M."/>
            <person name="Salse J."/>
            <person name="Berges H."/>
            <person name="Guyot R."/>
            <person name="Gouzy J."/>
            <person name="Peret B."/>
        </authorList>
    </citation>
    <scope>NUCLEOTIDE SEQUENCE [LARGE SCALE GENOMIC DNA]</scope>
    <source>
        <strain evidence="13">cv. Amiga</strain>
    </source>
</reference>
<organism evidence="12 13">
    <name type="scientific">Lupinus albus</name>
    <name type="common">White lupine</name>
    <name type="synonym">Lupinus termis</name>
    <dbReference type="NCBI Taxonomy" id="3870"/>
    <lineage>
        <taxon>Eukaryota</taxon>
        <taxon>Viridiplantae</taxon>
        <taxon>Streptophyta</taxon>
        <taxon>Embryophyta</taxon>
        <taxon>Tracheophyta</taxon>
        <taxon>Spermatophyta</taxon>
        <taxon>Magnoliopsida</taxon>
        <taxon>eudicotyledons</taxon>
        <taxon>Gunneridae</taxon>
        <taxon>Pentapetalae</taxon>
        <taxon>rosids</taxon>
        <taxon>fabids</taxon>
        <taxon>Fabales</taxon>
        <taxon>Fabaceae</taxon>
        <taxon>Papilionoideae</taxon>
        <taxon>50 kb inversion clade</taxon>
        <taxon>genistoids sensu lato</taxon>
        <taxon>core genistoids</taxon>
        <taxon>Genisteae</taxon>
        <taxon>Lupinus</taxon>
    </lineage>
</organism>
<dbReference type="PANTHER" id="PTHR46539">
    <property type="entry name" value="E3 UBIQUITIN-PROTEIN LIGASE ATL42"/>
    <property type="match status" value="1"/>
</dbReference>
<evidence type="ECO:0000256" key="2">
    <source>
        <dbReference type="ARBA" id="ARBA00022692"/>
    </source>
</evidence>
<evidence type="ECO:0000313" key="13">
    <source>
        <dbReference type="Proteomes" id="UP000447434"/>
    </source>
</evidence>
<dbReference type="SMART" id="SM00184">
    <property type="entry name" value="RING"/>
    <property type="match status" value="1"/>
</dbReference>
<dbReference type="Pfam" id="PF13639">
    <property type="entry name" value="zf-RING_2"/>
    <property type="match status" value="1"/>
</dbReference>
<dbReference type="SUPFAM" id="SSF57850">
    <property type="entry name" value="RING/U-box"/>
    <property type="match status" value="1"/>
</dbReference>
<dbReference type="Gene3D" id="3.30.40.10">
    <property type="entry name" value="Zinc/RING finger domain, C3HC4 (zinc finger)"/>
    <property type="match status" value="1"/>
</dbReference>
<evidence type="ECO:0000256" key="7">
    <source>
        <dbReference type="ARBA" id="ARBA00023136"/>
    </source>
</evidence>
<evidence type="ECO:0000256" key="8">
    <source>
        <dbReference type="ARBA" id="ARBA00024209"/>
    </source>
</evidence>
<keyword evidence="13" id="KW-1185">Reference proteome</keyword>
<dbReference type="GO" id="GO:0008270">
    <property type="term" value="F:zinc ion binding"/>
    <property type="evidence" value="ECO:0007669"/>
    <property type="project" value="UniProtKB-KW"/>
</dbReference>
<dbReference type="CDD" id="cd16454">
    <property type="entry name" value="RING-H2_PA-TM-RING"/>
    <property type="match status" value="1"/>
</dbReference>
<comment type="similarity">
    <text evidence="8">Belongs to the RING-type zinc finger family. ATL subfamily.</text>
</comment>
<proteinExistence type="inferred from homology"/>
<evidence type="ECO:0000256" key="6">
    <source>
        <dbReference type="ARBA" id="ARBA00022989"/>
    </source>
</evidence>
<gene>
    <name evidence="12" type="ORF">Lalb_Chr19g0136851</name>
</gene>
<name>A0A6A4NM33_LUPAL</name>
<evidence type="ECO:0000259" key="11">
    <source>
        <dbReference type="PROSITE" id="PS50089"/>
    </source>
</evidence>
<evidence type="ECO:0000256" key="9">
    <source>
        <dbReference type="PROSITE-ProRule" id="PRU00175"/>
    </source>
</evidence>
<dbReference type="InterPro" id="IPR001841">
    <property type="entry name" value="Znf_RING"/>
</dbReference>
<comment type="subcellular location">
    <subcellularLocation>
        <location evidence="1">Membrane</location>
    </subcellularLocation>
</comment>
<dbReference type="PANTHER" id="PTHR46539:SF1">
    <property type="entry name" value="E3 UBIQUITIN-PROTEIN LIGASE ATL42"/>
    <property type="match status" value="1"/>
</dbReference>
<accession>A0A6A4NM33</accession>
<comment type="caution">
    <text evidence="12">The sequence shown here is derived from an EMBL/GenBank/DDBJ whole genome shotgun (WGS) entry which is preliminary data.</text>
</comment>
<sequence length="186" mass="21121">MILIFQPEPIDKENMELYYNRRILLLNQDLPYSYSISITPDIEPPTTTTNTTTISVYGSTSQLPPRPIFSSVISYVIIIILASLLLLAFIILYIRRDHSSSHNPSNNERVVPTASKTLLAQQVDDCVICLEELREGEKVKMILYCKHVFHPHCIDTWLAKHVTCPVCRCNKLSEMKVADENGVGTQ</sequence>
<dbReference type="InterPro" id="IPR013083">
    <property type="entry name" value="Znf_RING/FYVE/PHD"/>
</dbReference>
<evidence type="ECO:0000256" key="5">
    <source>
        <dbReference type="ARBA" id="ARBA00022833"/>
    </source>
</evidence>
<evidence type="ECO:0000256" key="1">
    <source>
        <dbReference type="ARBA" id="ARBA00004370"/>
    </source>
</evidence>